<evidence type="ECO:0000256" key="1">
    <source>
        <dbReference type="SAM" id="SignalP"/>
    </source>
</evidence>
<evidence type="ECO:0000313" key="3">
    <source>
        <dbReference type="Proteomes" id="UP000245119"/>
    </source>
</evidence>
<dbReference type="EMBL" id="PZQS01000001">
    <property type="protein sequence ID" value="PVD39172.1"/>
    <property type="molecule type" value="Genomic_DNA"/>
</dbReference>
<gene>
    <name evidence="2" type="ORF">C0Q70_01800</name>
</gene>
<proteinExistence type="predicted"/>
<keyword evidence="1" id="KW-0732">Signal</keyword>
<dbReference type="OrthoDB" id="6078364at2759"/>
<comment type="caution">
    <text evidence="2">The sequence shown here is derived from an EMBL/GenBank/DDBJ whole genome shotgun (WGS) entry which is preliminary data.</text>
</comment>
<reference evidence="2 3" key="1">
    <citation type="submission" date="2018-04" db="EMBL/GenBank/DDBJ databases">
        <title>The genome of golden apple snail Pomacea canaliculata provides insight into stress tolerance and invasive adaptation.</title>
        <authorList>
            <person name="Liu C."/>
            <person name="Liu B."/>
            <person name="Ren Y."/>
            <person name="Zhang Y."/>
            <person name="Wang H."/>
            <person name="Li S."/>
            <person name="Jiang F."/>
            <person name="Yin L."/>
            <person name="Zhang G."/>
            <person name="Qian W."/>
            <person name="Fan W."/>
        </authorList>
    </citation>
    <scope>NUCLEOTIDE SEQUENCE [LARGE SCALE GENOMIC DNA]</scope>
    <source>
        <strain evidence="2">SZHN2017</strain>
        <tissue evidence="2">Muscle</tissue>
    </source>
</reference>
<feature type="signal peptide" evidence="1">
    <location>
        <begin position="1"/>
        <end position="17"/>
    </location>
</feature>
<evidence type="ECO:0008006" key="4">
    <source>
        <dbReference type="Google" id="ProtNLM"/>
    </source>
</evidence>
<keyword evidence="3" id="KW-1185">Reference proteome</keyword>
<dbReference type="AlphaFoldDB" id="A0A2T7Q0H5"/>
<name>A0A2T7Q0H5_POMCA</name>
<accession>A0A2T7Q0H5</accession>
<feature type="chain" id="PRO_5015681737" description="CUB domain-containing protein" evidence="1">
    <location>
        <begin position="18"/>
        <end position="266"/>
    </location>
</feature>
<organism evidence="2 3">
    <name type="scientific">Pomacea canaliculata</name>
    <name type="common">Golden apple snail</name>
    <dbReference type="NCBI Taxonomy" id="400727"/>
    <lineage>
        <taxon>Eukaryota</taxon>
        <taxon>Metazoa</taxon>
        <taxon>Spiralia</taxon>
        <taxon>Lophotrochozoa</taxon>
        <taxon>Mollusca</taxon>
        <taxon>Gastropoda</taxon>
        <taxon>Caenogastropoda</taxon>
        <taxon>Architaenioglossa</taxon>
        <taxon>Ampullarioidea</taxon>
        <taxon>Ampullariidae</taxon>
        <taxon>Pomacea</taxon>
    </lineage>
</organism>
<sequence>MFVRLLVWACLTVSCDTGVTFLLEAEQYVVDRMAYPRTTASGIWAVHFYQNEVFPVEFCLQSSTVIQVSGVRYSNDGEADYVEVKFDDERIGTFESHDMASSGDNWNRFENSGPIGHPMEVLPGKHRLELIFVSTDRHGIEIDYVALDVADELQDERMLQCRAYCDSSINYKPSLVFDTLPSGWLEQRSRHTECAEELNVKLELYHPALASYQITARPPSYRTLLNNQEQDFHNCGGSEKDEAVWFFNDFDVLTAGDEVGDGALEG</sequence>
<protein>
    <recommendedName>
        <fullName evidence="4">CUB domain-containing protein</fullName>
    </recommendedName>
</protein>
<dbReference type="Proteomes" id="UP000245119">
    <property type="component" value="Linkage Group LG1"/>
</dbReference>
<evidence type="ECO:0000313" key="2">
    <source>
        <dbReference type="EMBL" id="PVD39172.1"/>
    </source>
</evidence>
<dbReference type="PROSITE" id="PS51257">
    <property type="entry name" value="PROKAR_LIPOPROTEIN"/>
    <property type="match status" value="1"/>
</dbReference>